<sequence>MSDHMAMSMDRPTQREPNTSSILDLADLDDLFQIFIPRSCYYLGSSAHTWEANSERLRYTLRSARQRGYQHACWVFQEDHCFKLASTTLDGPVTVLTIRDPSVDSEETKPLLNLTTGWTPAIPASIVASIGGTGLVVLIKPCHIMAPPREDETHLMRLLVVCLAFCGGYSIPRHLPWSLAKHMAFCLLQALRPTTAKTDQCLEHEIAVIMEHYVTQVKVAMDCLQLAQRVAISDEMTRNQASMIQKVEEVLEFLYLAECGLLESASPSAAHRITSLIILSFEHIKRRLMERLEEGKSYWWSCVCDLQFWCHQQKKPQS</sequence>
<organism evidence="1 2">
    <name type="scientific">Elsinoe batatas</name>
    <dbReference type="NCBI Taxonomy" id="2601811"/>
    <lineage>
        <taxon>Eukaryota</taxon>
        <taxon>Fungi</taxon>
        <taxon>Dikarya</taxon>
        <taxon>Ascomycota</taxon>
        <taxon>Pezizomycotina</taxon>
        <taxon>Dothideomycetes</taxon>
        <taxon>Dothideomycetidae</taxon>
        <taxon>Myriangiales</taxon>
        <taxon>Elsinoaceae</taxon>
        <taxon>Elsinoe</taxon>
    </lineage>
</organism>
<gene>
    <name evidence="1" type="ORF">KVT40_009244</name>
</gene>
<comment type="caution">
    <text evidence="1">The sequence shown here is derived from an EMBL/GenBank/DDBJ whole genome shotgun (WGS) entry which is preliminary data.</text>
</comment>
<evidence type="ECO:0000313" key="1">
    <source>
        <dbReference type="EMBL" id="KAG8622927.1"/>
    </source>
</evidence>
<protein>
    <submittedName>
        <fullName evidence="1">Uncharacterized protein</fullName>
    </submittedName>
</protein>
<evidence type="ECO:0000313" key="2">
    <source>
        <dbReference type="Proteomes" id="UP000809789"/>
    </source>
</evidence>
<dbReference type="EMBL" id="JAESVG020000011">
    <property type="protein sequence ID" value="KAG8622927.1"/>
    <property type="molecule type" value="Genomic_DNA"/>
</dbReference>
<name>A0A8K0KTK8_9PEZI</name>
<keyword evidence="2" id="KW-1185">Reference proteome</keyword>
<dbReference type="AlphaFoldDB" id="A0A8K0KTK8"/>
<accession>A0A8K0KTK8</accession>
<dbReference type="Proteomes" id="UP000809789">
    <property type="component" value="Unassembled WGS sequence"/>
</dbReference>
<proteinExistence type="predicted"/>
<reference evidence="1" key="1">
    <citation type="submission" date="2021-07" db="EMBL/GenBank/DDBJ databases">
        <title>Elsinoe batatas strain:CRI-CJ2 Genome sequencing and assembly.</title>
        <authorList>
            <person name="Huang L."/>
        </authorList>
    </citation>
    <scope>NUCLEOTIDE SEQUENCE</scope>
    <source>
        <strain evidence="1">CRI-CJ2</strain>
    </source>
</reference>